<feature type="transmembrane region" description="Helical" evidence="1">
    <location>
        <begin position="30"/>
        <end position="48"/>
    </location>
</feature>
<gene>
    <name evidence="2" type="ORF">EZL74_00885</name>
</gene>
<comment type="caution">
    <text evidence="2">The sequence shown here is derived from an EMBL/GenBank/DDBJ whole genome shotgun (WGS) entry which is preliminary data.</text>
</comment>
<proteinExistence type="predicted"/>
<dbReference type="RefSeq" id="WP_131474700.1">
    <property type="nucleotide sequence ID" value="NZ_SJPE01000001.1"/>
</dbReference>
<reference evidence="2 3" key="1">
    <citation type="submission" date="2019-02" db="EMBL/GenBank/DDBJ databases">
        <title>Flavobacterium sp. RD-2-33 isolated from forest soil.</title>
        <authorList>
            <person name="Chaudhary D.K."/>
        </authorList>
    </citation>
    <scope>NUCLEOTIDE SEQUENCE [LARGE SCALE GENOMIC DNA]</scope>
    <source>
        <strain evidence="2 3">RD-2-33</strain>
    </source>
</reference>
<feature type="transmembrane region" description="Helical" evidence="1">
    <location>
        <begin position="118"/>
        <end position="138"/>
    </location>
</feature>
<sequence>MKTEKVLAVIVIIGLILKFFHIPGGNILTILSMMTISFFYFPLGFYFLSHKKIDNTTVGFSILSGFLLSTLVTGCLFKFMSWTGAMMVLSVGIISCLPIAFIAYRKFTKQKESEHSDYYKNIVVRVAFFGILGLLGSLI</sequence>
<protein>
    <submittedName>
        <fullName evidence="2">Uncharacterized protein</fullName>
    </submittedName>
</protein>
<dbReference type="AlphaFoldDB" id="A0A4Q9Z3S6"/>
<feature type="transmembrane region" description="Helical" evidence="1">
    <location>
        <begin position="85"/>
        <end position="106"/>
    </location>
</feature>
<dbReference type="OrthoDB" id="1119089at2"/>
<organism evidence="2 3">
    <name type="scientific">Flavobacterium silvisoli</name>
    <dbReference type="NCBI Taxonomy" id="2529433"/>
    <lineage>
        <taxon>Bacteria</taxon>
        <taxon>Pseudomonadati</taxon>
        <taxon>Bacteroidota</taxon>
        <taxon>Flavobacteriia</taxon>
        <taxon>Flavobacteriales</taxon>
        <taxon>Flavobacteriaceae</taxon>
        <taxon>Flavobacterium</taxon>
    </lineage>
</organism>
<name>A0A4Q9Z3S6_9FLAO</name>
<feature type="transmembrane region" description="Helical" evidence="1">
    <location>
        <begin position="7"/>
        <end position="24"/>
    </location>
</feature>
<dbReference type="EMBL" id="SJPE01000001">
    <property type="protein sequence ID" value="TBX71088.1"/>
    <property type="molecule type" value="Genomic_DNA"/>
</dbReference>
<accession>A0A4Q9Z3S6</accession>
<keyword evidence="3" id="KW-1185">Reference proteome</keyword>
<keyword evidence="1" id="KW-1133">Transmembrane helix</keyword>
<keyword evidence="1" id="KW-0472">Membrane</keyword>
<evidence type="ECO:0000313" key="3">
    <source>
        <dbReference type="Proteomes" id="UP000293300"/>
    </source>
</evidence>
<evidence type="ECO:0000313" key="2">
    <source>
        <dbReference type="EMBL" id="TBX71088.1"/>
    </source>
</evidence>
<keyword evidence="1" id="KW-0812">Transmembrane</keyword>
<dbReference type="Proteomes" id="UP000293300">
    <property type="component" value="Unassembled WGS sequence"/>
</dbReference>
<evidence type="ECO:0000256" key="1">
    <source>
        <dbReference type="SAM" id="Phobius"/>
    </source>
</evidence>
<feature type="transmembrane region" description="Helical" evidence="1">
    <location>
        <begin position="60"/>
        <end position="79"/>
    </location>
</feature>